<dbReference type="SUPFAM" id="SSF53474">
    <property type="entry name" value="alpha/beta-Hydrolases"/>
    <property type="match status" value="1"/>
</dbReference>
<gene>
    <name evidence="2" type="ORF">FISHEDRAFT_56670</name>
</gene>
<evidence type="ECO:0000313" key="2">
    <source>
        <dbReference type="EMBL" id="KIY51529.1"/>
    </source>
</evidence>
<keyword evidence="3" id="KW-1185">Reference proteome</keyword>
<dbReference type="AlphaFoldDB" id="A0A0D7AIF6"/>
<dbReference type="Proteomes" id="UP000054144">
    <property type="component" value="Unassembled WGS sequence"/>
</dbReference>
<dbReference type="Gene3D" id="3.40.50.1820">
    <property type="entry name" value="alpha/beta hydrolase"/>
    <property type="match status" value="1"/>
</dbReference>
<organism evidence="2 3">
    <name type="scientific">Fistulina hepatica ATCC 64428</name>
    <dbReference type="NCBI Taxonomy" id="1128425"/>
    <lineage>
        <taxon>Eukaryota</taxon>
        <taxon>Fungi</taxon>
        <taxon>Dikarya</taxon>
        <taxon>Basidiomycota</taxon>
        <taxon>Agaricomycotina</taxon>
        <taxon>Agaricomycetes</taxon>
        <taxon>Agaricomycetidae</taxon>
        <taxon>Agaricales</taxon>
        <taxon>Fistulinaceae</taxon>
        <taxon>Fistulina</taxon>
    </lineage>
</organism>
<dbReference type="EMBL" id="KN881650">
    <property type="protein sequence ID" value="KIY51529.1"/>
    <property type="molecule type" value="Genomic_DNA"/>
</dbReference>
<dbReference type="GO" id="GO:0008236">
    <property type="term" value="F:serine-type peptidase activity"/>
    <property type="evidence" value="ECO:0007669"/>
    <property type="project" value="InterPro"/>
</dbReference>
<accession>A0A0D7AIF6</accession>
<evidence type="ECO:0000259" key="1">
    <source>
        <dbReference type="Pfam" id="PF00326"/>
    </source>
</evidence>
<dbReference type="Pfam" id="PF00326">
    <property type="entry name" value="Peptidase_S9"/>
    <property type="match status" value="1"/>
</dbReference>
<dbReference type="InterPro" id="IPR029058">
    <property type="entry name" value="AB_hydrolase_fold"/>
</dbReference>
<dbReference type="InterPro" id="IPR001375">
    <property type="entry name" value="Peptidase_S9_cat"/>
</dbReference>
<dbReference type="GO" id="GO:0006508">
    <property type="term" value="P:proteolysis"/>
    <property type="evidence" value="ECO:0007669"/>
    <property type="project" value="InterPro"/>
</dbReference>
<evidence type="ECO:0000313" key="3">
    <source>
        <dbReference type="Proteomes" id="UP000054144"/>
    </source>
</evidence>
<dbReference type="OrthoDB" id="43744at2759"/>
<reference evidence="2 3" key="1">
    <citation type="journal article" date="2015" name="Fungal Genet. Biol.">
        <title>Evolution of novel wood decay mechanisms in Agaricales revealed by the genome sequences of Fistulina hepatica and Cylindrobasidium torrendii.</title>
        <authorList>
            <person name="Floudas D."/>
            <person name="Held B.W."/>
            <person name="Riley R."/>
            <person name="Nagy L.G."/>
            <person name="Koehler G."/>
            <person name="Ransdell A.S."/>
            <person name="Younus H."/>
            <person name="Chow J."/>
            <person name="Chiniquy J."/>
            <person name="Lipzen A."/>
            <person name="Tritt A."/>
            <person name="Sun H."/>
            <person name="Haridas S."/>
            <person name="LaButti K."/>
            <person name="Ohm R.A."/>
            <person name="Kues U."/>
            <person name="Blanchette R.A."/>
            <person name="Grigoriev I.V."/>
            <person name="Minto R.E."/>
            <person name="Hibbett D.S."/>
        </authorList>
    </citation>
    <scope>NUCLEOTIDE SEQUENCE [LARGE SCALE GENOMIC DNA]</scope>
    <source>
        <strain evidence="2 3">ATCC 64428</strain>
    </source>
</reference>
<name>A0A0D7AIF6_9AGAR</name>
<proteinExistence type="predicted"/>
<protein>
    <recommendedName>
        <fullName evidence="1">Peptidase S9 prolyl oligopeptidase catalytic domain-containing protein</fullName>
    </recommendedName>
</protein>
<sequence length="613" mass="70165">MAKDDNILAGIFDDLKAYKDNARGYRVIAWELSVEAVASAWTKPLSIVQRTPRYAPAWGTILCMNVNGSGNHQLWQYWEDSLSNALLPRHDDELDNSPGIWQIEKLAHDNSKNLAHMVSPSRKYFLWTSNKDSNLDMPIYITRLVDSHTGIRPDDTVRFHIPSFLVTPAPGDYAATWRWHVQSMFLDEKYMLLIERWATSISRYISSTFLLWLLHRLAEPTFKPHKRVMFAGSSEDCIIDYVRFSKVPAQPSLIYFLTDVHGDFVPVASYDLDTEMLIHITTSKPSVQSLRPIPAHCTLLARSPETVEGRRLLYAMPLVGKHTHTVLEVRLEGFEGGGIGCLPDTKNEGRYYQLALTLQWHESRRYVVRVDVAPYLEVDADAFRGPHITTKVYSRRVSTHDYVLNIMGCATIYSNVRGGSGYVRHTSKQTMWRNEKTLLRLRDIGALLDFIRDHKSNELDATKIAVMGGSYVSMFRLQMVVTSLHDLLSHWPSFLHNAASSRRDVLCAEYGDERIPETRKFLERISPVNNAHEVAVPPGIAHGHRNLHFRWSLGEAFLMRERVRKQGVPIELIVCEKEGYGFKQKSVIEYANAARVYFPERMHSSRSVVYKSS</sequence>
<feature type="domain" description="Peptidase S9 prolyl oligopeptidase catalytic" evidence="1">
    <location>
        <begin position="398"/>
        <end position="598"/>
    </location>
</feature>